<evidence type="ECO:0000313" key="2">
    <source>
        <dbReference type="Proteomes" id="UP000223366"/>
    </source>
</evidence>
<accession>A0A9X7GFV8</accession>
<organism evidence="1 2">
    <name type="scientific">Bacillus thuringiensis</name>
    <dbReference type="NCBI Taxonomy" id="1428"/>
    <lineage>
        <taxon>Bacteria</taxon>
        <taxon>Bacillati</taxon>
        <taxon>Bacillota</taxon>
        <taxon>Bacilli</taxon>
        <taxon>Bacillales</taxon>
        <taxon>Bacillaceae</taxon>
        <taxon>Bacillus</taxon>
        <taxon>Bacillus cereus group</taxon>
    </lineage>
</organism>
<evidence type="ECO:0000313" key="1">
    <source>
        <dbReference type="EMBL" id="PFV35732.1"/>
    </source>
</evidence>
<name>A0A9X7GFV8_BACTU</name>
<dbReference type="EMBL" id="NVDU01000003">
    <property type="protein sequence ID" value="PFV35732.1"/>
    <property type="molecule type" value="Genomic_DNA"/>
</dbReference>
<dbReference type="RefSeq" id="WP_098685592.1">
    <property type="nucleotide sequence ID" value="NZ_NVDU01000003.1"/>
</dbReference>
<gene>
    <name evidence="1" type="ORF">COK99_01545</name>
</gene>
<dbReference type="AlphaFoldDB" id="A0A9X7GFV8"/>
<comment type="caution">
    <text evidence="1">The sequence shown here is derived from an EMBL/GenBank/DDBJ whole genome shotgun (WGS) entry which is preliminary data.</text>
</comment>
<protein>
    <submittedName>
        <fullName evidence="1">Uncharacterized protein</fullName>
    </submittedName>
</protein>
<dbReference type="Proteomes" id="UP000223366">
    <property type="component" value="Unassembled WGS sequence"/>
</dbReference>
<reference evidence="1 2" key="1">
    <citation type="submission" date="2017-09" db="EMBL/GenBank/DDBJ databases">
        <title>Large-scale bioinformatics analysis of Bacillus genomes uncovers conserved roles of natural products in bacterial physiology.</title>
        <authorList>
            <consortium name="Agbiome Team Llc"/>
            <person name="Bleich R.M."/>
            <person name="Grubbs K.J."/>
            <person name="Santa Maria K.C."/>
            <person name="Allen S.E."/>
            <person name="Farag S."/>
            <person name="Shank E.A."/>
            <person name="Bowers A."/>
        </authorList>
    </citation>
    <scope>NUCLEOTIDE SEQUENCE [LARGE SCALE GENOMIC DNA]</scope>
    <source>
        <strain evidence="1 2">AFS060060</strain>
    </source>
</reference>
<sequence length="82" mass="9363">MTQEVQVTQQAPIEIFPFAEAPDRYKSLGFMKGNEQYIIVGQGGYSKQVEQIAEDTSGVYQMIKFNDESQNELKSIAITYYE</sequence>
<proteinExistence type="predicted"/>